<dbReference type="RefSeq" id="WP_091822666.1">
    <property type="nucleotide sequence ID" value="NZ_FNRJ01000001.1"/>
</dbReference>
<evidence type="ECO:0000313" key="2">
    <source>
        <dbReference type="Proteomes" id="UP000242469"/>
    </source>
</evidence>
<dbReference type="Proteomes" id="UP000242469">
    <property type="component" value="Unassembled WGS sequence"/>
</dbReference>
<dbReference type="OrthoDB" id="6198873at2"/>
<dbReference type="STRING" id="1122198.SAMN02745729_101555"/>
<reference evidence="2" key="1">
    <citation type="submission" date="2016-10" db="EMBL/GenBank/DDBJ databases">
        <authorList>
            <person name="Varghese N."/>
            <person name="Submissions S."/>
        </authorList>
    </citation>
    <scope>NUCLEOTIDE SEQUENCE [LARGE SCALE GENOMIC DNA]</scope>
    <source>
        <strain evidence="2">DSM 11526</strain>
    </source>
</reference>
<evidence type="ECO:0000313" key="1">
    <source>
        <dbReference type="EMBL" id="SEA13611.1"/>
    </source>
</evidence>
<sequence length="107" mass="12029">MSQDNNRLLLELEKQRRDINREIINPKIPELSLDSLKPVLSMVAHARAAYISELIDIANISGGNAPSSDQIKQLTACREHFDELVAAMNALETVIQRDYLDVKSRGQ</sequence>
<organism evidence="1 2">
    <name type="scientific">Marinobacterium iners DSM 11526</name>
    <dbReference type="NCBI Taxonomy" id="1122198"/>
    <lineage>
        <taxon>Bacteria</taxon>
        <taxon>Pseudomonadati</taxon>
        <taxon>Pseudomonadota</taxon>
        <taxon>Gammaproteobacteria</taxon>
        <taxon>Oceanospirillales</taxon>
        <taxon>Oceanospirillaceae</taxon>
        <taxon>Marinobacterium</taxon>
    </lineage>
</organism>
<gene>
    <name evidence="1" type="ORF">SAMN02745729_101555</name>
</gene>
<keyword evidence="2" id="KW-1185">Reference proteome</keyword>
<name>A0A1H3YR05_9GAMM</name>
<accession>A0A1H3YR05</accession>
<dbReference type="AlphaFoldDB" id="A0A1H3YR05"/>
<protein>
    <submittedName>
        <fullName evidence="1">Uncharacterized protein</fullName>
    </submittedName>
</protein>
<dbReference type="EMBL" id="FNRJ01000001">
    <property type="protein sequence ID" value="SEA13611.1"/>
    <property type="molecule type" value="Genomic_DNA"/>
</dbReference>
<proteinExistence type="predicted"/>